<dbReference type="KEGG" id="mech:Q9L42_009790"/>
<dbReference type="AlphaFoldDB" id="A0AAU7NZM9"/>
<dbReference type="Gene3D" id="1.10.760.10">
    <property type="entry name" value="Cytochrome c-like domain"/>
    <property type="match status" value="1"/>
</dbReference>
<sequence length="114" mass="13359">MKVFASLMILLTLWTPYRVQAQQTLDAETGLIVDEGIELIKTYCLACHSAKLIVQNRATLEGWREAIRWMQDQGLQKFKPETEARILKYLSENYSPDKQGRRSPLIIENWYRLN</sequence>
<dbReference type="SUPFAM" id="SSF46626">
    <property type="entry name" value="Cytochrome c"/>
    <property type="match status" value="1"/>
</dbReference>
<feature type="chain" id="PRO_5043448087" description="Quinohemoprotein amine dehydrogenase alpha subunit haem binding domain-containing protein" evidence="1">
    <location>
        <begin position="22"/>
        <end position="114"/>
    </location>
</feature>
<dbReference type="EMBL" id="CP157743">
    <property type="protein sequence ID" value="XBS22400.1"/>
    <property type="molecule type" value="Genomic_DNA"/>
</dbReference>
<keyword evidence="4" id="KW-1185">Reference proteome</keyword>
<dbReference type="RefSeq" id="WP_305908619.1">
    <property type="nucleotide sequence ID" value="NZ_CP157743.1"/>
</dbReference>
<dbReference type="GO" id="GO:0009055">
    <property type="term" value="F:electron transfer activity"/>
    <property type="evidence" value="ECO:0007669"/>
    <property type="project" value="InterPro"/>
</dbReference>
<gene>
    <name evidence="3" type="ORF">Q9L42_009790</name>
</gene>
<dbReference type="InterPro" id="IPR015182">
    <property type="entry name" value="QH-AmDH_asu_heme-bd_dom"/>
</dbReference>
<reference evidence="3 4" key="1">
    <citation type="journal article" date="2024" name="Microbiology">
        <title>Methylomarinum rosea sp. nov., a novel halophilic methanotrophic bacterium from the hypersaline Lake Elton.</title>
        <authorList>
            <person name="Suleimanov R.Z."/>
            <person name="Oshkin I.Y."/>
            <person name="Danilova O.V."/>
            <person name="Suzina N.E."/>
            <person name="Dedysh S.N."/>
        </authorList>
    </citation>
    <scope>NUCLEOTIDE SEQUENCE [LARGE SCALE GENOMIC DNA]</scope>
    <source>
        <strain evidence="3 4">Ch1-1</strain>
    </source>
</reference>
<proteinExistence type="predicted"/>
<feature type="domain" description="Quinohemoprotein amine dehydrogenase alpha subunit haem binding" evidence="2">
    <location>
        <begin position="36"/>
        <end position="93"/>
    </location>
</feature>
<dbReference type="Proteomes" id="UP001225378">
    <property type="component" value="Chromosome"/>
</dbReference>
<dbReference type="InterPro" id="IPR036909">
    <property type="entry name" value="Cyt_c-like_dom_sf"/>
</dbReference>
<feature type="signal peptide" evidence="1">
    <location>
        <begin position="1"/>
        <end position="21"/>
    </location>
</feature>
<keyword evidence="1" id="KW-0732">Signal</keyword>
<organism evidence="3 4">
    <name type="scientific">Methylomarinum roseum</name>
    <dbReference type="NCBI Taxonomy" id="3067653"/>
    <lineage>
        <taxon>Bacteria</taxon>
        <taxon>Pseudomonadati</taxon>
        <taxon>Pseudomonadota</taxon>
        <taxon>Gammaproteobacteria</taxon>
        <taxon>Methylococcales</taxon>
        <taxon>Methylococcaceae</taxon>
        <taxon>Methylomarinum</taxon>
    </lineage>
</organism>
<dbReference type="Pfam" id="PF09098">
    <property type="entry name" value="Dehyd-heme_bind"/>
    <property type="match status" value="1"/>
</dbReference>
<evidence type="ECO:0000256" key="1">
    <source>
        <dbReference type="SAM" id="SignalP"/>
    </source>
</evidence>
<accession>A0AAU7NZM9</accession>
<evidence type="ECO:0000259" key="2">
    <source>
        <dbReference type="Pfam" id="PF09098"/>
    </source>
</evidence>
<name>A0AAU7NZM9_9GAMM</name>
<dbReference type="GO" id="GO:0020037">
    <property type="term" value="F:heme binding"/>
    <property type="evidence" value="ECO:0007669"/>
    <property type="project" value="InterPro"/>
</dbReference>
<evidence type="ECO:0000313" key="3">
    <source>
        <dbReference type="EMBL" id="XBS22400.1"/>
    </source>
</evidence>
<protein>
    <recommendedName>
        <fullName evidence="2">Quinohemoprotein amine dehydrogenase alpha subunit haem binding domain-containing protein</fullName>
    </recommendedName>
</protein>
<evidence type="ECO:0000313" key="4">
    <source>
        <dbReference type="Proteomes" id="UP001225378"/>
    </source>
</evidence>